<evidence type="ECO:0000259" key="5">
    <source>
        <dbReference type="PROSITE" id="PS51123"/>
    </source>
</evidence>
<evidence type="ECO:0000256" key="2">
    <source>
        <dbReference type="ARBA" id="ARBA00023136"/>
    </source>
</evidence>
<dbReference type="EMBL" id="RPHB01000017">
    <property type="protein sequence ID" value="MBW3470480.1"/>
    <property type="molecule type" value="Genomic_DNA"/>
</dbReference>
<evidence type="ECO:0000256" key="1">
    <source>
        <dbReference type="ARBA" id="ARBA00004442"/>
    </source>
</evidence>
<dbReference type="PANTHER" id="PTHR30329:SF21">
    <property type="entry name" value="LIPOPROTEIN YIAD-RELATED"/>
    <property type="match status" value="1"/>
</dbReference>
<dbReference type="PROSITE" id="PS51123">
    <property type="entry name" value="OMPA_2"/>
    <property type="match status" value="1"/>
</dbReference>
<dbReference type="Gene3D" id="3.30.1330.60">
    <property type="entry name" value="OmpA-like domain"/>
    <property type="match status" value="1"/>
</dbReference>
<dbReference type="InterPro" id="IPR011659">
    <property type="entry name" value="WD40"/>
</dbReference>
<dbReference type="Gene3D" id="1.25.40.10">
    <property type="entry name" value="Tetratricopeptide repeat domain"/>
    <property type="match status" value="1"/>
</dbReference>
<dbReference type="Proteomes" id="UP000727490">
    <property type="component" value="Unassembled WGS sequence"/>
</dbReference>
<proteinExistence type="predicted"/>
<keyword evidence="7" id="KW-1185">Reference proteome</keyword>
<accession>A0A951J0C2</accession>
<dbReference type="SUPFAM" id="SSF49464">
    <property type="entry name" value="Carboxypeptidase regulatory domain-like"/>
    <property type="match status" value="1"/>
</dbReference>
<evidence type="ECO:0000256" key="4">
    <source>
        <dbReference type="PROSITE-ProRule" id="PRU00473"/>
    </source>
</evidence>
<evidence type="ECO:0000313" key="6">
    <source>
        <dbReference type="EMBL" id="MBW3470480.1"/>
    </source>
</evidence>
<dbReference type="AlphaFoldDB" id="A0A951J0C2"/>
<comment type="subcellular location">
    <subcellularLocation>
        <location evidence="1">Cell outer membrane</location>
    </subcellularLocation>
</comment>
<evidence type="ECO:0000313" key="7">
    <source>
        <dbReference type="Proteomes" id="UP000727490"/>
    </source>
</evidence>
<dbReference type="GO" id="GO:0009279">
    <property type="term" value="C:cell outer membrane"/>
    <property type="evidence" value="ECO:0007669"/>
    <property type="project" value="UniProtKB-SubCell"/>
</dbReference>
<dbReference type="Pfam" id="PF07676">
    <property type="entry name" value="PD40"/>
    <property type="match status" value="1"/>
</dbReference>
<dbReference type="SUPFAM" id="SSF103088">
    <property type="entry name" value="OmpA-like"/>
    <property type="match status" value="1"/>
</dbReference>
<dbReference type="PRINTS" id="PR01021">
    <property type="entry name" value="OMPADOMAIN"/>
</dbReference>
<dbReference type="InterPro" id="IPR008969">
    <property type="entry name" value="CarboxyPept-like_regulatory"/>
</dbReference>
<dbReference type="InterPro" id="IPR006664">
    <property type="entry name" value="OMP_bac"/>
</dbReference>
<evidence type="ECO:0000256" key="3">
    <source>
        <dbReference type="ARBA" id="ARBA00023237"/>
    </source>
</evidence>
<feature type="domain" description="OmpA-like" evidence="5">
    <location>
        <begin position="532"/>
        <end position="653"/>
    </location>
</feature>
<organism evidence="6 7">
    <name type="scientific">Arthrospiribacter ruber</name>
    <dbReference type="NCBI Taxonomy" id="2487934"/>
    <lineage>
        <taxon>Bacteria</taxon>
        <taxon>Pseudomonadati</taxon>
        <taxon>Bacteroidota</taxon>
        <taxon>Cytophagia</taxon>
        <taxon>Cytophagales</taxon>
        <taxon>Cyclobacteriaceae</taxon>
        <taxon>Arthrospiribacter</taxon>
    </lineage>
</organism>
<dbReference type="CDD" id="cd07185">
    <property type="entry name" value="OmpA_C-like"/>
    <property type="match status" value="1"/>
</dbReference>
<dbReference type="InterPro" id="IPR036737">
    <property type="entry name" value="OmpA-like_sf"/>
</dbReference>
<comment type="caution">
    <text evidence="6">The sequence shown here is derived from an EMBL/GenBank/DDBJ whole genome shotgun (WGS) entry which is preliminary data.</text>
</comment>
<dbReference type="Pfam" id="PF00691">
    <property type="entry name" value="OmpA"/>
    <property type="match status" value="1"/>
</dbReference>
<dbReference type="SUPFAM" id="SSF82171">
    <property type="entry name" value="DPP6 N-terminal domain-like"/>
    <property type="match status" value="1"/>
</dbReference>
<dbReference type="SUPFAM" id="SSF81901">
    <property type="entry name" value="HCP-like"/>
    <property type="match status" value="1"/>
</dbReference>
<reference evidence="6 7" key="1">
    <citation type="journal article" date="2020" name="Syst. Appl. Microbiol.">
        <title>Arthrospiribacter ruber gen. nov., sp. nov., a novel bacterium isolated from Arthrospira cultures.</title>
        <authorList>
            <person name="Waleron M."/>
            <person name="Misztak A."/>
            <person name="Waleron M.M."/>
            <person name="Furmaniak M."/>
            <person name="Mrozik A."/>
            <person name="Waleron K."/>
        </authorList>
    </citation>
    <scope>NUCLEOTIDE SEQUENCE [LARGE SCALE GENOMIC DNA]</scope>
    <source>
        <strain evidence="6 7">DPMB0001</strain>
    </source>
</reference>
<dbReference type="InterPro" id="IPR011990">
    <property type="entry name" value="TPR-like_helical_dom_sf"/>
</dbReference>
<keyword evidence="2 4" id="KW-0472">Membrane</keyword>
<keyword evidence="3" id="KW-0998">Cell outer membrane</keyword>
<dbReference type="PANTHER" id="PTHR30329">
    <property type="entry name" value="STATOR ELEMENT OF FLAGELLAR MOTOR COMPLEX"/>
    <property type="match status" value="1"/>
</dbReference>
<dbReference type="Pfam" id="PF13620">
    <property type="entry name" value="CarboxypepD_reg"/>
    <property type="match status" value="1"/>
</dbReference>
<sequence length="653" mass="74522">MMNNYRNVIIVFSLILLNGCTLFKGGNLKTAKENERMFNYSIAKESYMAAYEKKESETALRGLANTSLKLREFEQAESWFSRLERSGLMEAIDYYQYATVLQANAKFDEALHFLEKYKSSGDGEIGTEKLTVLEESLKMGKAILNSESNIALEPVAGVNTEYSEFGFIYDENRPLFVSDRLDNKDGRINTRNAFKSERYGWTGNGFLSVFTLSYDLETNSGSTVQKVEDYQHPYHIGPVYESEVHKFHIKTEPVSGGSPFSFKRNDITVFPGMYHAHLQEDGEWSEEKGFGFNSPLEYMVIDPFWDKDGKTLFFASDMPGGYGGLDLYKVTLLTDSTWGEPENLGSKYNTIGNERSPFIYDEDFYFSSDGHPGLGGLDVFLIREYKNNRGTIENLKAPINSNRDDFFFTRTDTDYAFLSSDREGGKGSDDIYRIQYNIQEFVLLMGEVLAKDTGNPISNAVVTAVNKDTGVNFRYVTNEEGKFEFQVPVRTPFGISATATDYMRAQIDEALKGDKSEQDAGQKFVQLYLDKMEREKIYTVENIFYDFDKWDIREDAKPELVKLAYILLENPTLKIELHSHTDSRGTEKYNQRLSDRRAQSAVDFIVSLGVSKSRISAKGFGESQLKNHCKDGVDCSDDEHQENRRTEFKILDY</sequence>
<gene>
    <name evidence="6" type="ORF">EGN73_22120</name>
</gene>
<dbReference type="InterPro" id="IPR050330">
    <property type="entry name" value="Bact_OuterMem_StrucFunc"/>
</dbReference>
<protein>
    <recommendedName>
        <fullName evidence="5">OmpA-like domain-containing protein</fullName>
    </recommendedName>
</protein>
<dbReference type="Gene3D" id="2.60.40.1120">
    <property type="entry name" value="Carboxypeptidase-like, regulatory domain"/>
    <property type="match status" value="1"/>
</dbReference>
<dbReference type="InterPro" id="IPR006665">
    <property type="entry name" value="OmpA-like"/>
</dbReference>
<name>A0A951J0C2_9BACT</name>